<dbReference type="EMBL" id="BMQA01000011">
    <property type="protein sequence ID" value="GGJ23225.1"/>
    <property type="molecule type" value="Genomic_DNA"/>
</dbReference>
<name>A0A917NTB9_9ACTN</name>
<proteinExistence type="predicted"/>
<dbReference type="AlphaFoldDB" id="A0A917NTB9"/>
<reference evidence="1" key="1">
    <citation type="journal article" date="2014" name="Int. J. Syst. Evol. Microbiol.">
        <title>Complete genome sequence of Corynebacterium casei LMG S-19264T (=DSM 44701T), isolated from a smear-ripened cheese.</title>
        <authorList>
            <consortium name="US DOE Joint Genome Institute (JGI-PGF)"/>
            <person name="Walter F."/>
            <person name="Albersmeier A."/>
            <person name="Kalinowski J."/>
            <person name="Ruckert C."/>
        </authorList>
    </citation>
    <scope>NUCLEOTIDE SEQUENCE</scope>
    <source>
        <strain evidence="1">JCM 3086</strain>
    </source>
</reference>
<keyword evidence="2" id="KW-1185">Reference proteome</keyword>
<comment type="caution">
    <text evidence="1">The sequence shown here is derived from an EMBL/GenBank/DDBJ whole genome shotgun (WGS) entry which is preliminary data.</text>
</comment>
<protein>
    <submittedName>
        <fullName evidence="1">Uncharacterized protein</fullName>
    </submittedName>
</protein>
<organism evidence="1 2">
    <name type="scientific">Streptomyces brasiliensis</name>
    <dbReference type="NCBI Taxonomy" id="1954"/>
    <lineage>
        <taxon>Bacteria</taxon>
        <taxon>Bacillati</taxon>
        <taxon>Actinomycetota</taxon>
        <taxon>Actinomycetes</taxon>
        <taxon>Kitasatosporales</taxon>
        <taxon>Streptomycetaceae</taxon>
        <taxon>Streptomyces</taxon>
    </lineage>
</organism>
<evidence type="ECO:0000313" key="1">
    <source>
        <dbReference type="EMBL" id="GGJ23225.1"/>
    </source>
</evidence>
<gene>
    <name evidence="1" type="ORF">GCM10010121_037720</name>
</gene>
<reference evidence="1" key="2">
    <citation type="submission" date="2020-09" db="EMBL/GenBank/DDBJ databases">
        <authorList>
            <person name="Sun Q."/>
            <person name="Ohkuma M."/>
        </authorList>
    </citation>
    <scope>NUCLEOTIDE SEQUENCE</scope>
    <source>
        <strain evidence="1">JCM 3086</strain>
    </source>
</reference>
<evidence type="ECO:0000313" key="2">
    <source>
        <dbReference type="Proteomes" id="UP000657574"/>
    </source>
</evidence>
<dbReference type="Proteomes" id="UP000657574">
    <property type="component" value="Unassembled WGS sequence"/>
</dbReference>
<sequence>MPFYRVGVIRLIAQDDTLELSEEQASKIRFWLLEFLPARTCEVSLGPGAAIVVPDQDRGLEDLTPGLLSQLEAIVGCALLAN</sequence>
<accession>A0A917NTB9</accession>